<evidence type="ECO:0000259" key="3">
    <source>
        <dbReference type="Pfam" id="PF05368"/>
    </source>
</evidence>
<accession>A0AAN6NJ22</accession>
<organism evidence="4 5">
    <name type="scientific">Diplogelasinospora grovesii</name>
    <dbReference type="NCBI Taxonomy" id="303347"/>
    <lineage>
        <taxon>Eukaryota</taxon>
        <taxon>Fungi</taxon>
        <taxon>Dikarya</taxon>
        <taxon>Ascomycota</taxon>
        <taxon>Pezizomycotina</taxon>
        <taxon>Sordariomycetes</taxon>
        <taxon>Sordariomycetidae</taxon>
        <taxon>Sordariales</taxon>
        <taxon>Diplogelasinosporaceae</taxon>
        <taxon>Diplogelasinospora</taxon>
    </lineage>
</organism>
<proteinExistence type="predicted"/>
<gene>
    <name evidence="4" type="ORF">QBC46DRAFT_303568</name>
</gene>
<keyword evidence="2" id="KW-0560">Oxidoreductase</keyword>
<evidence type="ECO:0000256" key="1">
    <source>
        <dbReference type="ARBA" id="ARBA00022857"/>
    </source>
</evidence>
<comment type="caution">
    <text evidence="4">The sequence shown here is derived from an EMBL/GenBank/DDBJ whole genome shotgun (WGS) entry which is preliminary data.</text>
</comment>
<feature type="domain" description="NmrA-like" evidence="3">
    <location>
        <begin position="13"/>
        <end position="249"/>
    </location>
</feature>
<keyword evidence="5" id="KW-1185">Reference proteome</keyword>
<dbReference type="EMBL" id="MU853756">
    <property type="protein sequence ID" value="KAK3944948.1"/>
    <property type="molecule type" value="Genomic_DNA"/>
</dbReference>
<evidence type="ECO:0000256" key="2">
    <source>
        <dbReference type="ARBA" id="ARBA00023002"/>
    </source>
</evidence>
<dbReference type="PANTHER" id="PTHR47706">
    <property type="entry name" value="NMRA-LIKE FAMILY PROTEIN"/>
    <property type="match status" value="1"/>
</dbReference>
<dbReference type="SUPFAM" id="SSF51735">
    <property type="entry name" value="NAD(P)-binding Rossmann-fold domains"/>
    <property type="match status" value="1"/>
</dbReference>
<protein>
    <recommendedName>
        <fullName evidence="3">NmrA-like domain-containing protein</fullName>
    </recommendedName>
</protein>
<name>A0AAN6NJ22_9PEZI</name>
<dbReference type="GO" id="GO:0016491">
    <property type="term" value="F:oxidoreductase activity"/>
    <property type="evidence" value="ECO:0007669"/>
    <property type="project" value="UniProtKB-KW"/>
</dbReference>
<dbReference type="Gene3D" id="3.40.50.720">
    <property type="entry name" value="NAD(P)-binding Rossmann-like Domain"/>
    <property type="match status" value="1"/>
</dbReference>
<dbReference type="Proteomes" id="UP001303473">
    <property type="component" value="Unassembled WGS sequence"/>
</dbReference>
<dbReference type="Pfam" id="PF05368">
    <property type="entry name" value="NmrA"/>
    <property type="match status" value="1"/>
</dbReference>
<keyword evidence="1" id="KW-0521">NADP</keyword>
<dbReference type="InterPro" id="IPR036291">
    <property type="entry name" value="NAD(P)-bd_dom_sf"/>
</dbReference>
<reference evidence="5" key="1">
    <citation type="journal article" date="2023" name="Mol. Phylogenet. Evol.">
        <title>Genome-scale phylogeny and comparative genomics of the fungal order Sordariales.</title>
        <authorList>
            <person name="Hensen N."/>
            <person name="Bonometti L."/>
            <person name="Westerberg I."/>
            <person name="Brannstrom I.O."/>
            <person name="Guillou S."/>
            <person name="Cros-Aarteil S."/>
            <person name="Calhoun S."/>
            <person name="Haridas S."/>
            <person name="Kuo A."/>
            <person name="Mondo S."/>
            <person name="Pangilinan J."/>
            <person name="Riley R."/>
            <person name="LaButti K."/>
            <person name="Andreopoulos B."/>
            <person name="Lipzen A."/>
            <person name="Chen C."/>
            <person name="Yan M."/>
            <person name="Daum C."/>
            <person name="Ng V."/>
            <person name="Clum A."/>
            <person name="Steindorff A."/>
            <person name="Ohm R.A."/>
            <person name="Martin F."/>
            <person name="Silar P."/>
            <person name="Natvig D.O."/>
            <person name="Lalanne C."/>
            <person name="Gautier V."/>
            <person name="Ament-Velasquez S.L."/>
            <person name="Kruys A."/>
            <person name="Hutchinson M.I."/>
            <person name="Powell A.J."/>
            <person name="Barry K."/>
            <person name="Miller A.N."/>
            <person name="Grigoriev I.V."/>
            <person name="Debuchy R."/>
            <person name="Gladieux P."/>
            <person name="Hiltunen Thoren M."/>
            <person name="Johannesson H."/>
        </authorList>
    </citation>
    <scope>NUCLEOTIDE SEQUENCE [LARGE SCALE GENOMIC DNA]</scope>
    <source>
        <strain evidence="5">CBS 340.73</strain>
    </source>
</reference>
<evidence type="ECO:0000313" key="5">
    <source>
        <dbReference type="Proteomes" id="UP001303473"/>
    </source>
</evidence>
<sequence>MRQKATQPTMMRIAIAGGGGFAYILAECITQSANAVLVLSRRPHPEFEENFPGCQVAVVDFGNVEELRYTLQGVDLLISTIADNEQLNLIDAARRARVRVFVPSEFEGDLAHRPTNDPLDHGSRSALDLLERWSQSRSHNMRYTVFSCGIFMERFGPGGMATYSMGAGCRLSTPQDYLVDIAGAEAVFVETGRPGVRPTQVAMTSVYDVARFVAAAIELGPANWPREFRMRGDSVTVPGIVATCANVRGVEFTVHPLTYQEAEAQVEESQRSGNEHSWFYYQRLLQTANGRYHVRQTNLNDEVDQNEAIQFRPMRFRTWLEQVWGPAALT</sequence>
<dbReference type="InterPro" id="IPR008030">
    <property type="entry name" value="NmrA-like"/>
</dbReference>
<evidence type="ECO:0000313" key="4">
    <source>
        <dbReference type="EMBL" id="KAK3944948.1"/>
    </source>
</evidence>
<dbReference type="AlphaFoldDB" id="A0AAN6NJ22"/>
<dbReference type="InterPro" id="IPR051609">
    <property type="entry name" value="NmrA/Isoflavone_reductase-like"/>
</dbReference>
<dbReference type="PANTHER" id="PTHR47706:SF5">
    <property type="entry name" value="ISOFLAVONE REDUCTASE"/>
    <property type="match status" value="1"/>
</dbReference>